<evidence type="ECO:0000313" key="3">
    <source>
        <dbReference type="Proteomes" id="UP000078200"/>
    </source>
</evidence>
<sequence length="195" mass="21472">MDATKLLNSSVSLSVANKPKSLFELSEEMSLSIAAASALPTPPPSFSTAPPSPASPANAVTPVTPRSHTTHTPREIPTMYILDAIYDDNDNYMTQLSVRKFADLANQVRFSKSAAIDRSLHKLLFNFKACLMWALPSSLTIPNDQQIDRQKLTFKVRRPITKSSPSKALVEAFVISANSKMINALGYLRDHVNKR</sequence>
<dbReference type="VEuPathDB" id="VectorBase:GAUT004604"/>
<name>A0A1A9UGZ1_GLOAU</name>
<protein>
    <submittedName>
        <fullName evidence="2">Uncharacterized protein</fullName>
    </submittedName>
</protein>
<evidence type="ECO:0000313" key="2">
    <source>
        <dbReference type="EnsemblMetazoa" id="GAUT004604-PA"/>
    </source>
</evidence>
<keyword evidence="3" id="KW-1185">Reference proteome</keyword>
<evidence type="ECO:0000256" key="1">
    <source>
        <dbReference type="SAM" id="MobiDB-lite"/>
    </source>
</evidence>
<dbReference type="EnsemblMetazoa" id="GAUT004604-RA">
    <property type="protein sequence ID" value="GAUT004604-PA"/>
    <property type="gene ID" value="GAUT004604"/>
</dbReference>
<feature type="compositionally biased region" description="Low complexity" evidence="1">
    <location>
        <begin position="55"/>
        <end position="65"/>
    </location>
</feature>
<feature type="region of interest" description="Disordered" evidence="1">
    <location>
        <begin position="42"/>
        <end position="72"/>
    </location>
</feature>
<proteinExistence type="predicted"/>
<dbReference type="AlphaFoldDB" id="A0A1A9UGZ1"/>
<reference evidence="2" key="1">
    <citation type="submission" date="2020-05" db="UniProtKB">
        <authorList>
            <consortium name="EnsemblMetazoa"/>
        </authorList>
    </citation>
    <scope>IDENTIFICATION</scope>
    <source>
        <strain evidence="2">TTRI</strain>
    </source>
</reference>
<accession>A0A1A9UGZ1</accession>
<organism evidence="2 3">
    <name type="scientific">Glossina austeni</name>
    <name type="common">Savannah tsetse fly</name>
    <dbReference type="NCBI Taxonomy" id="7395"/>
    <lineage>
        <taxon>Eukaryota</taxon>
        <taxon>Metazoa</taxon>
        <taxon>Ecdysozoa</taxon>
        <taxon>Arthropoda</taxon>
        <taxon>Hexapoda</taxon>
        <taxon>Insecta</taxon>
        <taxon>Pterygota</taxon>
        <taxon>Neoptera</taxon>
        <taxon>Endopterygota</taxon>
        <taxon>Diptera</taxon>
        <taxon>Brachycera</taxon>
        <taxon>Muscomorpha</taxon>
        <taxon>Hippoboscoidea</taxon>
        <taxon>Glossinidae</taxon>
        <taxon>Glossina</taxon>
    </lineage>
</organism>
<feature type="compositionally biased region" description="Pro residues" evidence="1">
    <location>
        <begin position="42"/>
        <end position="54"/>
    </location>
</feature>
<dbReference type="Proteomes" id="UP000078200">
    <property type="component" value="Unassembled WGS sequence"/>
</dbReference>